<gene>
    <name evidence="1" type="ORF">EI555_015706</name>
</gene>
<reference evidence="2" key="1">
    <citation type="journal article" date="2019" name="IScience">
        <title>Narwhal Genome Reveals Long-Term Low Genetic Diversity despite Current Large Abundance Size.</title>
        <authorList>
            <person name="Westbury M.V."/>
            <person name="Petersen B."/>
            <person name="Garde E."/>
            <person name="Heide-Jorgensen M.P."/>
            <person name="Lorenzen E.D."/>
        </authorList>
    </citation>
    <scope>NUCLEOTIDE SEQUENCE [LARGE SCALE GENOMIC DNA]</scope>
</reference>
<feature type="non-terminal residue" evidence="1">
    <location>
        <position position="86"/>
    </location>
</feature>
<accession>A0A4U1EDE7</accession>
<organism evidence="1 2">
    <name type="scientific">Monodon monoceros</name>
    <name type="common">Narwhal</name>
    <name type="synonym">Ceratodon monodon</name>
    <dbReference type="NCBI Taxonomy" id="40151"/>
    <lineage>
        <taxon>Eukaryota</taxon>
        <taxon>Metazoa</taxon>
        <taxon>Chordata</taxon>
        <taxon>Craniata</taxon>
        <taxon>Vertebrata</taxon>
        <taxon>Euteleostomi</taxon>
        <taxon>Mammalia</taxon>
        <taxon>Eutheria</taxon>
        <taxon>Laurasiatheria</taxon>
        <taxon>Artiodactyla</taxon>
        <taxon>Whippomorpha</taxon>
        <taxon>Cetacea</taxon>
        <taxon>Odontoceti</taxon>
        <taxon>Monodontidae</taxon>
        <taxon>Monodon</taxon>
    </lineage>
</organism>
<comment type="caution">
    <text evidence="1">The sequence shown here is derived from an EMBL/GenBank/DDBJ whole genome shotgun (WGS) entry which is preliminary data.</text>
</comment>
<evidence type="ECO:0000313" key="2">
    <source>
        <dbReference type="Proteomes" id="UP000308365"/>
    </source>
</evidence>
<dbReference type="AlphaFoldDB" id="A0A4U1EDE7"/>
<feature type="non-terminal residue" evidence="1">
    <location>
        <position position="1"/>
    </location>
</feature>
<protein>
    <submittedName>
        <fullName evidence="1">Uncharacterized protein</fullName>
    </submittedName>
</protein>
<dbReference type="Proteomes" id="UP000308365">
    <property type="component" value="Unassembled WGS sequence"/>
</dbReference>
<name>A0A4U1EDE7_MONMO</name>
<proteinExistence type="predicted"/>
<evidence type="ECO:0000313" key="1">
    <source>
        <dbReference type="EMBL" id="TKC33913.1"/>
    </source>
</evidence>
<sequence length="86" mass="9879">DLGKHIAKEQRVITTWEATEYFRKIDLLFNLIYRKIGNFQESYLERPSSGDQGRQQLLLELAVPDLTTDVYMAVDVSDRGQASGMQ</sequence>
<dbReference type="EMBL" id="RWIC01002223">
    <property type="protein sequence ID" value="TKC33913.1"/>
    <property type="molecule type" value="Genomic_DNA"/>
</dbReference>